<evidence type="ECO:0000313" key="12">
    <source>
        <dbReference type="Proteomes" id="UP000033457"/>
    </source>
</evidence>
<dbReference type="STRING" id="35755.UL82_00770"/>
<dbReference type="GO" id="GO:0000009">
    <property type="term" value="F:alpha-1,6-mannosyltransferase activity"/>
    <property type="evidence" value="ECO:0007669"/>
    <property type="project" value="InterPro"/>
</dbReference>
<evidence type="ECO:0000256" key="2">
    <source>
        <dbReference type="ARBA" id="ARBA00004687"/>
    </source>
</evidence>
<keyword evidence="3" id="KW-0337">GPI-anchor biosynthesis</keyword>
<evidence type="ECO:0000256" key="8">
    <source>
        <dbReference type="ARBA" id="ARBA00022989"/>
    </source>
</evidence>
<dbReference type="PANTHER" id="PTHR12468">
    <property type="entry name" value="GPI MANNOSYLTRANSFERASE 2"/>
    <property type="match status" value="1"/>
</dbReference>
<sequence>MLYIKSVHNIQWQPAKSRNPKPELIQLEADGAVASVTFPASGRVAQWLRLPGLQRQPLMRVDWVGAALILAVSVVFRLGWMQFMRGDSSIAELLIRWDGHHFLDIAKYGYLTATGEGLPEADIHHTRLAFFPGLPMLMRTIHSISGMEYMWAGVLIASIASYFMLVAIMALAGLMGAQLPARLAAAVMLAGAPLNITFMMVYTEAPFLALALWALVAVIYQRWLYAALLISVAGLFRLTTIDLVLAFAVVVAIYATKNLRAWVAVIFSMLPMVGYLWWASSYTRDIGGYFGLQKKGWHSSFDFGVATVRWISRRLQGSQEIAYIFSVIVIVVAVAMVFFAFRRLPWAYWLFSAAVVANVVLSDGIMTSRPRLLLPAVLLFLPWVIELGDRISRRKWLTIAIGYGLAGSWFSIHMITVFPYAI</sequence>
<keyword evidence="4" id="KW-0328">Glycosyltransferase</keyword>
<feature type="transmembrane region" description="Helical" evidence="10">
    <location>
        <begin position="400"/>
        <end position="421"/>
    </location>
</feature>
<evidence type="ECO:0000256" key="7">
    <source>
        <dbReference type="ARBA" id="ARBA00022824"/>
    </source>
</evidence>
<dbReference type="PANTHER" id="PTHR12468:SF2">
    <property type="entry name" value="GPI MANNOSYLTRANSFERASE 2"/>
    <property type="match status" value="1"/>
</dbReference>
<evidence type="ECO:0000256" key="9">
    <source>
        <dbReference type="ARBA" id="ARBA00023136"/>
    </source>
</evidence>
<dbReference type="AlphaFoldDB" id="A0A0F6R0F9"/>
<evidence type="ECO:0000256" key="10">
    <source>
        <dbReference type="SAM" id="Phobius"/>
    </source>
</evidence>
<evidence type="ECO:0000256" key="6">
    <source>
        <dbReference type="ARBA" id="ARBA00022692"/>
    </source>
</evidence>
<keyword evidence="6 10" id="KW-0812">Transmembrane</keyword>
<protein>
    <recommendedName>
        <fullName evidence="13">Mannosyltransferase (PIG-V)</fullName>
    </recommendedName>
</protein>
<keyword evidence="8 10" id="KW-1133">Transmembrane helix</keyword>
<dbReference type="GO" id="GO:0006506">
    <property type="term" value="P:GPI anchor biosynthetic process"/>
    <property type="evidence" value="ECO:0007669"/>
    <property type="project" value="UniProtKB-UniPathway"/>
</dbReference>
<organism evidence="11 12">
    <name type="scientific">Corynebacterium kutscheri</name>
    <dbReference type="NCBI Taxonomy" id="35755"/>
    <lineage>
        <taxon>Bacteria</taxon>
        <taxon>Bacillati</taxon>
        <taxon>Actinomycetota</taxon>
        <taxon>Actinomycetes</taxon>
        <taxon>Mycobacteriales</taxon>
        <taxon>Corynebacteriaceae</taxon>
        <taxon>Corynebacterium</taxon>
    </lineage>
</organism>
<comment type="pathway">
    <text evidence="2">Glycolipid biosynthesis; glycosylphosphatidylinositol-anchor biosynthesis.</text>
</comment>
<gene>
    <name evidence="11" type="ORF">UL82_00770</name>
</gene>
<dbReference type="GO" id="GO:0004376">
    <property type="term" value="F:GPI mannosyltransferase activity"/>
    <property type="evidence" value="ECO:0007669"/>
    <property type="project" value="InterPro"/>
</dbReference>
<dbReference type="EMBL" id="CP011312">
    <property type="protein sequence ID" value="AKE40388.1"/>
    <property type="molecule type" value="Genomic_DNA"/>
</dbReference>
<dbReference type="Proteomes" id="UP000033457">
    <property type="component" value="Chromosome"/>
</dbReference>
<comment type="subcellular location">
    <subcellularLocation>
        <location evidence="1">Endoplasmic reticulum membrane</location>
        <topology evidence="1">Multi-pass membrane protein</topology>
    </subcellularLocation>
</comment>
<keyword evidence="9 10" id="KW-0472">Membrane</keyword>
<feature type="transmembrane region" description="Helical" evidence="10">
    <location>
        <begin position="63"/>
        <end position="83"/>
    </location>
</feature>
<dbReference type="GO" id="GO:0016020">
    <property type="term" value="C:membrane"/>
    <property type="evidence" value="ECO:0007669"/>
    <property type="project" value="GOC"/>
</dbReference>
<dbReference type="HOGENOM" id="CLU_036370_0_1_11"/>
<feature type="transmembrane region" description="Helical" evidence="10">
    <location>
        <begin position="149"/>
        <end position="171"/>
    </location>
</feature>
<dbReference type="KEGG" id="cku:UL82_00770"/>
<feature type="transmembrane region" description="Helical" evidence="10">
    <location>
        <begin position="208"/>
        <end position="228"/>
    </location>
</feature>
<keyword evidence="12" id="KW-1185">Reference proteome</keyword>
<dbReference type="InterPro" id="IPR007315">
    <property type="entry name" value="PIG-V/Gpi18"/>
</dbReference>
<keyword evidence="7" id="KW-0256">Endoplasmic reticulum</keyword>
<evidence type="ECO:0000256" key="5">
    <source>
        <dbReference type="ARBA" id="ARBA00022679"/>
    </source>
</evidence>
<evidence type="ECO:0000313" key="11">
    <source>
        <dbReference type="EMBL" id="AKE40388.1"/>
    </source>
</evidence>
<feature type="transmembrane region" description="Helical" evidence="10">
    <location>
        <begin position="321"/>
        <end position="340"/>
    </location>
</feature>
<accession>A0A0F6R0F9</accession>
<evidence type="ECO:0000256" key="3">
    <source>
        <dbReference type="ARBA" id="ARBA00022502"/>
    </source>
</evidence>
<dbReference type="RefSeq" id="WP_232009499.1">
    <property type="nucleotide sequence ID" value="NZ_CP011312.1"/>
</dbReference>
<name>A0A0F6R0F9_9CORY</name>
<evidence type="ECO:0008006" key="13">
    <source>
        <dbReference type="Google" id="ProtNLM"/>
    </source>
</evidence>
<proteinExistence type="predicted"/>
<feature type="transmembrane region" description="Helical" evidence="10">
    <location>
        <begin position="235"/>
        <end position="255"/>
    </location>
</feature>
<reference evidence="11 12" key="1">
    <citation type="journal article" date="2015" name="Genome Announc.">
        <title>Complete Genome Sequence of Corynebacterium kutscheri DSM 20755, a Corynebacterial Type Strain with Remarkably Low G+C Content of Chromosomal DNA.</title>
        <authorList>
            <person name="Ruckert C."/>
            <person name="Albersmeier A."/>
            <person name="Winkler A."/>
            <person name="Tauch A."/>
        </authorList>
    </citation>
    <scope>NUCLEOTIDE SEQUENCE [LARGE SCALE GENOMIC DNA]</scope>
    <source>
        <strain evidence="11 12">DSM 20755</strain>
    </source>
</reference>
<dbReference type="UniPathway" id="UPA00196"/>
<keyword evidence="5" id="KW-0808">Transferase</keyword>
<feature type="transmembrane region" description="Helical" evidence="10">
    <location>
        <begin position="261"/>
        <end position="278"/>
    </location>
</feature>
<evidence type="ECO:0000256" key="1">
    <source>
        <dbReference type="ARBA" id="ARBA00004477"/>
    </source>
</evidence>
<evidence type="ECO:0000256" key="4">
    <source>
        <dbReference type="ARBA" id="ARBA00022676"/>
    </source>
</evidence>
<feature type="transmembrane region" description="Helical" evidence="10">
    <location>
        <begin position="346"/>
        <end position="365"/>
    </location>
</feature>